<name>A0A1G6SVK0_9PROT</name>
<keyword evidence="1" id="KW-0732">Signal</keyword>
<proteinExistence type="predicted"/>
<gene>
    <name evidence="2" type="ORF">SAMN04488071_0003</name>
</gene>
<dbReference type="RefSeq" id="WP_068309233.1">
    <property type="nucleotide sequence ID" value="NZ_FNAK01000001.1"/>
</dbReference>
<dbReference type="InterPro" id="IPR011473">
    <property type="entry name" value="DUF1579"/>
</dbReference>
<feature type="signal peptide" evidence="1">
    <location>
        <begin position="1"/>
        <end position="19"/>
    </location>
</feature>
<dbReference type="AlphaFoldDB" id="A0A1G6SVK0"/>
<organism evidence="2 3">
    <name type="scientific">Kordiimonas lacus</name>
    <dbReference type="NCBI Taxonomy" id="637679"/>
    <lineage>
        <taxon>Bacteria</taxon>
        <taxon>Pseudomonadati</taxon>
        <taxon>Pseudomonadota</taxon>
        <taxon>Alphaproteobacteria</taxon>
        <taxon>Kordiimonadales</taxon>
        <taxon>Kordiimonadaceae</taxon>
        <taxon>Kordiimonas</taxon>
    </lineage>
</organism>
<feature type="chain" id="PRO_5010299688" description="DUF1579 domain-containing protein" evidence="1">
    <location>
        <begin position="20"/>
        <end position="187"/>
    </location>
</feature>
<evidence type="ECO:0000313" key="2">
    <source>
        <dbReference type="EMBL" id="SDD20798.1"/>
    </source>
</evidence>
<dbReference type="OrthoDB" id="8480557at2"/>
<evidence type="ECO:0000313" key="3">
    <source>
        <dbReference type="Proteomes" id="UP000183685"/>
    </source>
</evidence>
<dbReference type="EMBL" id="FNAK01000001">
    <property type="protein sequence ID" value="SDD20798.1"/>
    <property type="molecule type" value="Genomic_DNA"/>
</dbReference>
<dbReference type="Pfam" id="PF07617">
    <property type="entry name" value="DUF1579"/>
    <property type="match status" value="1"/>
</dbReference>
<evidence type="ECO:0000256" key="1">
    <source>
        <dbReference type="SAM" id="SignalP"/>
    </source>
</evidence>
<keyword evidence="3" id="KW-1185">Reference proteome</keyword>
<protein>
    <recommendedName>
        <fullName evidence="4">DUF1579 domain-containing protein</fullName>
    </recommendedName>
</protein>
<sequence length="187" mass="21401">MKFLLTLFAALMVGGAASAEQPKRPPVSEKPYAMMQKLAMLEGDWEMVTEMTQNDGETWQAMPPAKVSIELRHKDLMLAEVPQEASDAGFHMETYITYDRYREVYRKAAIDDVWGIMDLYEGKPVGDDTIVFENLKADTSFLIAPGVWRHFRLTLELRSPKRTLMIEKTDNGGESWEPAFRVTYTKL</sequence>
<accession>A0A1G6SVK0</accession>
<dbReference type="Proteomes" id="UP000183685">
    <property type="component" value="Unassembled WGS sequence"/>
</dbReference>
<reference evidence="2 3" key="1">
    <citation type="submission" date="2016-10" db="EMBL/GenBank/DDBJ databases">
        <authorList>
            <person name="de Groot N.N."/>
        </authorList>
    </citation>
    <scope>NUCLEOTIDE SEQUENCE [LARGE SCALE GENOMIC DNA]</scope>
    <source>
        <strain evidence="2 3">CGMCC 1.9109</strain>
    </source>
</reference>
<evidence type="ECO:0008006" key="4">
    <source>
        <dbReference type="Google" id="ProtNLM"/>
    </source>
</evidence>